<evidence type="ECO:0000313" key="4">
    <source>
        <dbReference type="Proteomes" id="UP000824180"/>
    </source>
</evidence>
<gene>
    <name evidence="3" type="ORF">H9843_03430</name>
</gene>
<comment type="caution">
    <text evidence="3">The sequence shown here is derived from an EMBL/GenBank/DDBJ whole genome shotgun (WGS) entry which is preliminary data.</text>
</comment>
<sequence>MNRLAKLLQDLRQTPADDELVQKVLTQAIIKILQTHRLLGEILLQVPRIVVSDQEAIFSLTWQNNQVVLRVFSQGLANLQSDEVVMLLEHEALHLLWMHPLRYMNSPMPELVRLATDTAVNQYLPEAPEGTMTIEQLQKLLHRKILSHQDSSVYLQLLQGLTVEDKNKIKRAGQHSDPHLAATRITRKINQETHQGWQTNQANLQVGNQQLRVAQLKQLLRHAWANTPKKDRGLLPGEVVASLNEQQMLTHQFDWRQLVSRQVGTIAAGREEVAYRFSRRQPWRMELPGTVSRLVPKLLVFVDNSGSVTDDELNFALSEISHLANNDQFPLEIYPFDARVHSEKRQRVNNGSRVKFQRVGGGGTSFQCIFDFLHQQHTNPANSLVLIITDGWGEKNVNPYNFHHVDWLITGSITDLSVHRPVGHIFSLKRGRE</sequence>
<proteinExistence type="predicted"/>
<name>A0A9E2KTR1_9LACO</name>
<evidence type="ECO:0000259" key="1">
    <source>
        <dbReference type="Pfam" id="PF09967"/>
    </source>
</evidence>
<dbReference type="Pfam" id="PF09967">
    <property type="entry name" value="DUF2201"/>
    <property type="match status" value="1"/>
</dbReference>
<dbReference type="Proteomes" id="UP000824180">
    <property type="component" value="Unassembled WGS sequence"/>
</dbReference>
<reference evidence="3" key="2">
    <citation type="submission" date="2021-04" db="EMBL/GenBank/DDBJ databases">
        <authorList>
            <person name="Gilroy R."/>
        </authorList>
    </citation>
    <scope>NUCLEOTIDE SEQUENCE</scope>
    <source>
        <strain evidence="3">876</strain>
    </source>
</reference>
<evidence type="ECO:0000259" key="2">
    <source>
        <dbReference type="Pfam" id="PF13203"/>
    </source>
</evidence>
<feature type="domain" description="Putative metallopeptidase" evidence="2">
    <location>
        <begin position="25"/>
        <end position="275"/>
    </location>
</feature>
<dbReference type="PANTHER" id="PTHR38730">
    <property type="entry name" value="SLL7028 PROTEIN"/>
    <property type="match status" value="1"/>
</dbReference>
<organism evidence="3 4">
    <name type="scientific">Candidatus Limosilactobacillus merdavium</name>
    <dbReference type="NCBI Taxonomy" id="2838651"/>
    <lineage>
        <taxon>Bacteria</taxon>
        <taxon>Bacillati</taxon>
        <taxon>Bacillota</taxon>
        <taxon>Bacilli</taxon>
        <taxon>Lactobacillales</taxon>
        <taxon>Lactobacillaceae</taxon>
        <taxon>Limosilactobacillus</taxon>
    </lineage>
</organism>
<accession>A0A9E2KTR1</accession>
<evidence type="ECO:0000313" key="3">
    <source>
        <dbReference type="EMBL" id="MBU3829931.1"/>
    </source>
</evidence>
<protein>
    <submittedName>
        <fullName evidence="3">Peptidase</fullName>
    </submittedName>
</protein>
<dbReference type="Pfam" id="PF13203">
    <property type="entry name" value="DUF2201_N"/>
    <property type="match status" value="1"/>
</dbReference>
<dbReference type="AlphaFoldDB" id="A0A9E2KTR1"/>
<feature type="domain" description="VWA-like" evidence="1">
    <location>
        <begin position="299"/>
        <end position="426"/>
    </location>
</feature>
<dbReference type="EMBL" id="JAHLFK010000031">
    <property type="protein sequence ID" value="MBU3829931.1"/>
    <property type="molecule type" value="Genomic_DNA"/>
</dbReference>
<reference evidence="3" key="1">
    <citation type="journal article" date="2021" name="PeerJ">
        <title>Extensive microbial diversity within the chicken gut microbiome revealed by metagenomics and culture.</title>
        <authorList>
            <person name="Gilroy R."/>
            <person name="Ravi A."/>
            <person name="Getino M."/>
            <person name="Pursley I."/>
            <person name="Horton D.L."/>
            <person name="Alikhan N.F."/>
            <person name="Baker D."/>
            <person name="Gharbi K."/>
            <person name="Hall N."/>
            <person name="Watson M."/>
            <person name="Adriaenssens E.M."/>
            <person name="Foster-Nyarko E."/>
            <person name="Jarju S."/>
            <person name="Secka A."/>
            <person name="Antonio M."/>
            <person name="Oren A."/>
            <person name="Chaudhuri R.R."/>
            <person name="La Ragione R."/>
            <person name="Hildebrand F."/>
            <person name="Pallen M.J."/>
        </authorList>
    </citation>
    <scope>NUCLEOTIDE SEQUENCE</scope>
    <source>
        <strain evidence="3">876</strain>
    </source>
</reference>
<dbReference type="InterPro" id="IPR025154">
    <property type="entry name" value="Put_metallopeptidase_dom"/>
</dbReference>
<dbReference type="PANTHER" id="PTHR38730:SF1">
    <property type="entry name" value="SLL7028 PROTEIN"/>
    <property type="match status" value="1"/>
</dbReference>
<dbReference type="InterPro" id="IPR018698">
    <property type="entry name" value="VWA-like_dom"/>
</dbReference>